<feature type="compositionally biased region" description="Low complexity" evidence="6">
    <location>
        <begin position="134"/>
        <end position="145"/>
    </location>
</feature>
<sequence>MKLLSLLIFTVGIVYGQDDLEKAISDIYGDSKNVSRNPFENLVEVTSPPPGSITALERCGEGSDEGIHMCVEYFRCDGVTKMIIKEGRTDGFGLIDIRFGQNSCDHPLDVCCGIPRDPGTREPSVSPSPPPVNPSTASTTSTTSAPPTPVTPRPSSVQCGIRNNNGIDFKITGDKDNEAEYGEFPWMVAILKTNYNPSVDKTLAICGGSLIALNVVLTGAHCVAKLNTAEYKVRAGEWDTQTEKERLPYQERTVSQVIIHSDFNPQVLTNNVALLILSSPFDQADHIGTICLPRQNEVSSSRNCLASGWGKDIFGKEGNFQVILKKIELPMVERTACQQALRKTRLGPEFNLHRSFVCAGGEAGKDTCTGDGGSPLVCPDPRIPGRYVQTGVVSWGIGCGEENIPGVYANVAYFRNWVDDKLAGLNIKVDTL</sequence>
<feature type="signal peptide" evidence="7">
    <location>
        <begin position="1"/>
        <end position="16"/>
    </location>
</feature>
<dbReference type="AlphaFoldDB" id="A0A6J2XNA8"/>
<reference evidence="10 11" key="1">
    <citation type="submission" date="2025-04" db="UniProtKB">
        <authorList>
            <consortium name="RefSeq"/>
        </authorList>
    </citation>
    <scope>IDENTIFICATION</scope>
    <source>
        <tissue evidence="10 11">Gonads</tissue>
    </source>
</reference>
<evidence type="ECO:0000256" key="6">
    <source>
        <dbReference type="SAM" id="MobiDB-lite"/>
    </source>
</evidence>
<evidence type="ECO:0000256" key="7">
    <source>
        <dbReference type="SAM" id="SignalP"/>
    </source>
</evidence>
<dbReference type="PROSITE" id="PS50240">
    <property type="entry name" value="TRYPSIN_DOM"/>
    <property type="match status" value="1"/>
</dbReference>
<dbReference type="Pfam" id="PF00089">
    <property type="entry name" value="Trypsin"/>
    <property type="match status" value="1"/>
</dbReference>
<dbReference type="Proteomes" id="UP000504635">
    <property type="component" value="Unplaced"/>
</dbReference>
<dbReference type="SUPFAM" id="SSF50494">
    <property type="entry name" value="Trypsin-like serine proteases"/>
    <property type="match status" value="1"/>
</dbReference>
<feature type="domain" description="Peptidase S1" evidence="8">
    <location>
        <begin position="171"/>
        <end position="423"/>
    </location>
</feature>
<dbReference type="PRINTS" id="PR00722">
    <property type="entry name" value="CHYMOTRYPSIN"/>
</dbReference>
<name>A0A6J2XNA8_SITOR</name>
<evidence type="ECO:0000313" key="9">
    <source>
        <dbReference type="Proteomes" id="UP000504635"/>
    </source>
</evidence>
<dbReference type="OrthoDB" id="6261922at2759"/>
<dbReference type="InterPro" id="IPR001314">
    <property type="entry name" value="Peptidase_S1A"/>
</dbReference>
<evidence type="ECO:0000256" key="1">
    <source>
        <dbReference type="ARBA" id="ARBA00004613"/>
    </source>
</evidence>
<comment type="subcellular location">
    <subcellularLocation>
        <location evidence="1">Secreted</location>
    </subcellularLocation>
</comment>
<dbReference type="Gene3D" id="2.40.10.10">
    <property type="entry name" value="Trypsin-like serine proteases"/>
    <property type="match status" value="2"/>
</dbReference>
<evidence type="ECO:0000259" key="8">
    <source>
        <dbReference type="PROSITE" id="PS50240"/>
    </source>
</evidence>
<dbReference type="KEGG" id="soy:115880042"/>
<dbReference type="PANTHER" id="PTHR24258:SF129">
    <property type="entry name" value="LP15124P-RELATED"/>
    <property type="match status" value="1"/>
</dbReference>
<dbReference type="RefSeq" id="XP_030753020.1">
    <property type="nucleotide sequence ID" value="XM_030897160.1"/>
</dbReference>
<dbReference type="GeneID" id="115880042"/>
<accession>A0A6J2XNA8</accession>
<dbReference type="RefSeq" id="XP_030753019.1">
    <property type="nucleotide sequence ID" value="XM_030897159.1"/>
</dbReference>
<keyword evidence="9" id="KW-1185">Reference proteome</keyword>
<dbReference type="InterPro" id="IPR043504">
    <property type="entry name" value="Peptidase_S1_PA_chymotrypsin"/>
</dbReference>
<dbReference type="InterPro" id="IPR041515">
    <property type="entry name" value="PPAF-2-like_Clip"/>
</dbReference>
<dbReference type="GO" id="GO:0006508">
    <property type="term" value="P:proteolysis"/>
    <property type="evidence" value="ECO:0007669"/>
    <property type="project" value="InterPro"/>
</dbReference>
<dbReference type="RefSeq" id="XP_030753018.1">
    <property type="nucleotide sequence ID" value="XM_030897158.1"/>
</dbReference>
<evidence type="ECO:0000256" key="5">
    <source>
        <dbReference type="ARBA" id="ARBA00076468"/>
    </source>
</evidence>
<dbReference type="FunFam" id="2.40.10.10:FF:000038">
    <property type="entry name" value="Serine protease"/>
    <property type="match status" value="1"/>
</dbReference>
<proteinExistence type="predicted"/>
<evidence type="ECO:0000256" key="4">
    <source>
        <dbReference type="ARBA" id="ARBA00068096"/>
    </source>
</evidence>
<evidence type="ECO:0000313" key="10">
    <source>
        <dbReference type="RefSeq" id="XP_030753018.1"/>
    </source>
</evidence>
<gene>
    <name evidence="10 11 12" type="primary">LOC115880042</name>
</gene>
<dbReference type="Pfam" id="PF18322">
    <property type="entry name" value="CLIP_1"/>
    <property type="match status" value="1"/>
</dbReference>
<keyword evidence="3" id="KW-1015">Disulfide bond</keyword>
<evidence type="ECO:0000256" key="2">
    <source>
        <dbReference type="ARBA" id="ARBA00022525"/>
    </source>
</evidence>
<dbReference type="GO" id="GO:0004252">
    <property type="term" value="F:serine-type endopeptidase activity"/>
    <property type="evidence" value="ECO:0007669"/>
    <property type="project" value="InterPro"/>
</dbReference>
<keyword evidence="2" id="KW-0964">Secreted</keyword>
<dbReference type="SMART" id="SM00020">
    <property type="entry name" value="Tryp_SPc"/>
    <property type="match status" value="1"/>
</dbReference>
<evidence type="ECO:0000313" key="11">
    <source>
        <dbReference type="RefSeq" id="XP_030753019.1"/>
    </source>
</evidence>
<feature type="chain" id="PRO_5044642855" description="Phenoloxidase-activating factor 2" evidence="7">
    <location>
        <begin position="17"/>
        <end position="432"/>
    </location>
</feature>
<evidence type="ECO:0000313" key="12">
    <source>
        <dbReference type="RefSeq" id="XP_030753020.1"/>
    </source>
</evidence>
<organism evidence="9 10">
    <name type="scientific">Sitophilus oryzae</name>
    <name type="common">Rice weevil</name>
    <name type="synonym">Curculio oryzae</name>
    <dbReference type="NCBI Taxonomy" id="7048"/>
    <lineage>
        <taxon>Eukaryota</taxon>
        <taxon>Metazoa</taxon>
        <taxon>Ecdysozoa</taxon>
        <taxon>Arthropoda</taxon>
        <taxon>Hexapoda</taxon>
        <taxon>Insecta</taxon>
        <taxon>Pterygota</taxon>
        <taxon>Neoptera</taxon>
        <taxon>Endopterygota</taxon>
        <taxon>Coleoptera</taxon>
        <taxon>Polyphaga</taxon>
        <taxon>Cucujiformia</taxon>
        <taxon>Curculionidae</taxon>
        <taxon>Dryophthorinae</taxon>
        <taxon>Sitophilus</taxon>
    </lineage>
</organism>
<dbReference type="CDD" id="cd00190">
    <property type="entry name" value="Tryp_SPc"/>
    <property type="match status" value="1"/>
</dbReference>
<dbReference type="PANTHER" id="PTHR24258">
    <property type="entry name" value="SERINE PROTEASE-RELATED"/>
    <property type="match status" value="1"/>
</dbReference>
<evidence type="ECO:0000256" key="3">
    <source>
        <dbReference type="ARBA" id="ARBA00023157"/>
    </source>
</evidence>
<feature type="region of interest" description="Disordered" evidence="6">
    <location>
        <begin position="115"/>
        <end position="161"/>
    </location>
</feature>
<dbReference type="InterPro" id="IPR001254">
    <property type="entry name" value="Trypsin_dom"/>
</dbReference>
<protein>
    <recommendedName>
        <fullName evidence="4">Phenoloxidase-activating factor 2</fullName>
    </recommendedName>
    <alternativeName>
        <fullName evidence="5">Prophenoloxidase-activating factor II</fullName>
    </alternativeName>
</protein>
<dbReference type="GO" id="GO:0005576">
    <property type="term" value="C:extracellular region"/>
    <property type="evidence" value="ECO:0007669"/>
    <property type="project" value="UniProtKB-SubCell"/>
</dbReference>
<dbReference type="InterPro" id="IPR009003">
    <property type="entry name" value="Peptidase_S1_PA"/>
</dbReference>
<keyword evidence="7" id="KW-0732">Signal</keyword>